<dbReference type="PANTHER" id="PTHR37804">
    <property type="entry name" value="CDAA REGULATORY PROTEIN CDAR"/>
    <property type="match status" value="1"/>
</dbReference>
<keyword evidence="1" id="KW-1133">Transmembrane helix</keyword>
<keyword evidence="1" id="KW-0472">Membrane</keyword>
<dbReference type="InterPro" id="IPR053154">
    <property type="entry name" value="c-di-AMP_regulator"/>
</dbReference>
<dbReference type="EMBL" id="DXIE01000015">
    <property type="protein sequence ID" value="HIV61598.1"/>
    <property type="molecule type" value="Genomic_DNA"/>
</dbReference>
<gene>
    <name evidence="2" type="ORF">H9746_01945</name>
</gene>
<keyword evidence="1" id="KW-0812">Transmembrane</keyword>
<organism evidence="2 3">
    <name type="scientific">Candidatus Butyricicoccus avistercoris</name>
    <dbReference type="NCBI Taxonomy" id="2838518"/>
    <lineage>
        <taxon>Bacteria</taxon>
        <taxon>Bacillati</taxon>
        <taxon>Bacillota</taxon>
        <taxon>Clostridia</taxon>
        <taxon>Eubacteriales</taxon>
        <taxon>Butyricicoccaceae</taxon>
        <taxon>Butyricicoccus</taxon>
    </lineage>
</organism>
<evidence type="ECO:0000313" key="3">
    <source>
        <dbReference type="Proteomes" id="UP000886808"/>
    </source>
</evidence>
<name>A0A9D1PHN6_9FIRM</name>
<dbReference type="Pfam" id="PF07949">
    <property type="entry name" value="YbbR"/>
    <property type="match status" value="1"/>
</dbReference>
<accession>A0A9D1PHN6</accession>
<protein>
    <recommendedName>
        <fullName evidence="4">YbbR-like protein</fullName>
    </recommendedName>
</protein>
<dbReference type="Proteomes" id="UP000886808">
    <property type="component" value="Unassembled WGS sequence"/>
</dbReference>
<evidence type="ECO:0008006" key="4">
    <source>
        <dbReference type="Google" id="ProtNLM"/>
    </source>
</evidence>
<reference evidence="2" key="2">
    <citation type="submission" date="2021-04" db="EMBL/GenBank/DDBJ databases">
        <authorList>
            <person name="Gilroy R."/>
        </authorList>
    </citation>
    <scope>NUCLEOTIDE SEQUENCE</scope>
    <source>
        <strain evidence="2">CHK193-4272</strain>
    </source>
</reference>
<dbReference type="Gene3D" id="2.170.120.30">
    <property type="match status" value="2"/>
</dbReference>
<feature type="transmembrane region" description="Helical" evidence="1">
    <location>
        <begin position="9"/>
        <end position="28"/>
    </location>
</feature>
<evidence type="ECO:0000256" key="1">
    <source>
        <dbReference type="SAM" id="Phobius"/>
    </source>
</evidence>
<dbReference type="PANTHER" id="PTHR37804:SF1">
    <property type="entry name" value="CDAA REGULATORY PROTEIN CDAR"/>
    <property type="match status" value="1"/>
</dbReference>
<reference evidence="2" key="1">
    <citation type="journal article" date="2021" name="PeerJ">
        <title>Extensive microbial diversity within the chicken gut microbiome revealed by metagenomics and culture.</title>
        <authorList>
            <person name="Gilroy R."/>
            <person name="Ravi A."/>
            <person name="Getino M."/>
            <person name="Pursley I."/>
            <person name="Horton D.L."/>
            <person name="Alikhan N.F."/>
            <person name="Baker D."/>
            <person name="Gharbi K."/>
            <person name="Hall N."/>
            <person name="Watson M."/>
            <person name="Adriaenssens E.M."/>
            <person name="Foster-Nyarko E."/>
            <person name="Jarju S."/>
            <person name="Secka A."/>
            <person name="Antonio M."/>
            <person name="Oren A."/>
            <person name="Chaudhuri R.R."/>
            <person name="La Ragione R."/>
            <person name="Hildebrand F."/>
            <person name="Pallen M.J."/>
        </authorList>
    </citation>
    <scope>NUCLEOTIDE SEQUENCE</scope>
    <source>
        <strain evidence="2">CHK193-4272</strain>
    </source>
</reference>
<dbReference type="InterPro" id="IPR012505">
    <property type="entry name" value="YbbR"/>
</dbReference>
<dbReference type="Gene3D" id="2.170.120.40">
    <property type="entry name" value="YbbR-like domain"/>
    <property type="match status" value="2"/>
</dbReference>
<proteinExistence type="predicted"/>
<dbReference type="AlphaFoldDB" id="A0A9D1PHN6"/>
<sequence>MNFLKEHNVFLKILSLLIAIFLWSFVLLSENPIKTQTFSNQIVQEIGTEALEERGLMMVNTEQAKITLKVTGTSRDMANLTASDIIAQVDLSNIQEAGVYYIQPGITVQKTIESVSFQPRRLQITIENVITKEVPVKVTTMNTLGENQFIDDLSPSEESIEITGAESVVNTVDYALLTVDLENITKNKAQTCRVALYTAEDALVDSDFLKPEVETLDVTVGLNQVKTVPLSINVVSSTTLSKDLVTVTIAPEQIRVYGKEDALSQLSSINLGSINLADVNADGEEHAFTIKLPDGVKLMEGEPKQARVKLSMKDGISRTLTVTDIRLEDTSGEKDVYLENASLDVKVEGKANVMANIKPENLHVTVKVDSSTLEAGTHDVPCQISCDISGVKILNENPTIKVIVMQKEEVGS</sequence>
<comment type="caution">
    <text evidence="2">The sequence shown here is derived from an EMBL/GenBank/DDBJ whole genome shotgun (WGS) entry which is preliminary data.</text>
</comment>
<evidence type="ECO:0000313" key="2">
    <source>
        <dbReference type="EMBL" id="HIV61598.1"/>
    </source>
</evidence>